<dbReference type="AlphaFoldDB" id="M7B9H7"/>
<keyword evidence="3" id="KW-1185">Reference proteome</keyword>
<protein>
    <submittedName>
        <fullName evidence="2">Uncharacterized protein</fullName>
    </submittedName>
</protein>
<accession>M7B9H7</accession>
<feature type="compositionally biased region" description="Polar residues" evidence="1">
    <location>
        <begin position="186"/>
        <end position="200"/>
    </location>
</feature>
<evidence type="ECO:0000313" key="2">
    <source>
        <dbReference type="EMBL" id="EMP32225.1"/>
    </source>
</evidence>
<feature type="region of interest" description="Disordered" evidence="1">
    <location>
        <begin position="159"/>
        <end position="200"/>
    </location>
</feature>
<name>M7B9H7_CHEMY</name>
<dbReference type="EMBL" id="KB541463">
    <property type="protein sequence ID" value="EMP32225.1"/>
    <property type="molecule type" value="Genomic_DNA"/>
</dbReference>
<reference evidence="3" key="1">
    <citation type="journal article" date="2013" name="Nat. Genet.">
        <title>The draft genomes of soft-shell turtle and green sea turtle yield insights into the development and evolution of the turtle-specific body plan.</title>
        <authorList>
            <person name="Wang Z."/>
            <person name="Pascual-Anaya J."/>
            <person name="Zadissa A."/>
            <person name="Li W."/>
            <person name="Niimura Y."/>
            <person name="Huang Z."/>
            <person name="Li C."/>
            <person name="White S."/>
            <person name="Xiong Z."/>
            <person name="Fang D."/>
            <person name="Wang B."/>
            <person name="Ming Y."/>
            <person name="Chen Y."/>
            <person name="Zheng Y."/>
            <person name="Kuraku S."/>
            <person name="Pignatelli M."/>
            <person name="Herrero J."/>
            <person name="Beal K."/>
            <person name="Nozawa M."/>
            <person name="Li Q."/>
            <person name="Wang J."/>
            <person name="Zhang H."/>
            <person name="Yu L."/>
            <person name="Shigenobu S."/>
            <person name="Wang J."/>
            <person name="Liu J."/>
            <person name="Flicek P."/>
            <person name="Searle S."/>
            <person name="Wang J."/>
            <person name="Kuratani S."/>
            <person name="Yin Y."/>
            <person name="Aken B."/>
            <person name="Zhang G."/>
            <person name="Irie N."/>
        </authorList>
    </citation>
    <scope>NUCLEOTIDE SEQUENCE [LARGE SCALE GENOMIC DNA]</scope>
</reference>
<sequence length="200" mass="22781">MDLFVRKVYSTGGLQLRIANQRATLSRYNFNSWDFMMKFKELVLPDSRAEFASIVDEGKAVEWTSLQVSLDAADLAAHTLSLGTAMRRSSWLQASGLPPEVQQTIQDLPFDGMGLFAEQTDSSLHSLNDSQATMKSLGMYRPAIQHKYFKPQLQQRFYPPWPRQDFSRKRGRNFRHKPPHPLPRQGQGSTTPSSDSKQAF</sequence>
<dbReference type="Proteomes" id="UP000031443">
    <property type="component" value="Unassembled WGS sequence"/>
</dbReference>
<proteinExistence type="predicted"/>
<evidence type="ECO:0000313" key="3">
    <source>
        <dbReference type="Proteomes" id="UP000031443"/>
    </source>
</evidence>
<evidence type="ECO:0000256" key="1">
    <source>
        <dbReference type="SAM" id="MobiDB-lite"/>
    </source>
</evidence>
<dbReference type="Gene3D" id="1.10.287.3160">
    <property type="match status" value="1"/>
</dbReference>
<gene>
    <name evidence="2" type="ORF">UY3_10634</name>
</gene>
<organism evidence="2 3">
    <name type="scientific">Chelonia mydas</name>
    <name type="common">Green sea-turtle</name>
    <name type="synonym">Chelonia agassizi</name>
    <dbReference type="NCBI Taxonomy" id="8469"/>
    <lineage>
        <taxon>Eukaryota</taxon>
        <taxon>Metazoa</taxon>
        <taxon>Chordata</taxon>
        <taxon>Craniata</taxon>
        <taxon>Vertebrata</taxon>
        <taxon>Euteleostomi</taxon>
        <taxon>Archelosauria</taxon>
        <taxon>Testudinata</taxon>
        <taxon>Testudines</taxon>
        <taxon>Cryptodira</taxon>
        <taxon>Durocryptodira</taxon>
        <taxon>Americhelydia</taxon>
        <taxon>Chelonioidea</taxon>
        <taxon>Cheloniidae</taxon>
        <taxon>Chelonia</taxon>
    </lineage>
</organism>
<feature type="compositionally biased region" description="Basic residues" evidence="1">
    <location>
        <begin position="169"/>
        <end position="179"/>
    </location>
</feature>